<dbReference type="EMBL" id="JAOAMV010000001">
    <property type="protein sequence ID" value="MCT2557600.1"/>
    <property type="molecule type" value="Genomic_DNA"/>
</dbReference>
<dbReference type="InterPro" id="IPR001279">
    <property type="entry name" value="Metallo-B-lactamas"/>
</dbReference>
<proteinExistence type="predicted"/>
<reference evidence="3" key="1">
    <citation type="submission" date="2022-09" db="EMBL/GenBank/DDBJ databases">
        <title>The genome sequence of Tsuneonella sp. YG55.</title>
        <authorList>
            <person name="Liu Y."/>
        </authorList>
    </citation>
    <scope>NUCLEOTIDE SEQUENCE</scope>
    <source>
        <strain evidence="3">YG55</strain>
    </source>
</reference>
<sequence length="274" mass="29219">MGTGGGPTPKANRAASANAVVVGGRAYLVDAGNGVARQMALAGIPFDSLAAVMITHHHSDHNIDAGALLLLAWAATLSHPIEFHGPPPLAAMLRDTLRANRADIAVRRKDEGRVDPATLLRVHEHRQPGLVYADDRVRVTAALVEHPPMVPSFAYRFDCPDRSVVFSGDTRPSDALVELARGADILVHEVMHLPAIEPVIASEPNAARLREHLLASHTSSTEVGKLASRARVRTLVLSHFVPGGLPGVPDAEWLAAVRPDFAGEIVLGRDLMVL</sequence>
<dbReference type="AlphaFoldDB" id="A0A9X2VYF7"/>
<dbReference type="InterPro" id="IPR044094">
    <property type="entry name" value="AtsA-like_MBL-fold"/>
</dbReference>
<accession>A0A9X2VYF7</accession>
<feature type="domain" description="Metallo-beta-lactamase" evidence="2">
    <location>
        <begin position="16"/>
        <end position="217"/>
    </location>
</feature>
<protein>
    <submittedName>
        <fullName evidence="3">MBL fold metallo-hydrolase</fullName>
    </submittedName>
</protein>
<organism evidence="3 4">
    <name type="scientific">Tsuneonella litorea</name>
    <dbReference type="NCBI Taxonomy" id="2976475"/>
    <lineage>
        <taxon>Bacteria</taxon>
        <taxon>Pseudomonadati</taxon>
        <taxon>Pseudomonadota</taxon>
        <taxon>Alphaproteobacteria</taxon>
        <taxon>Sphingomonadales</taxon>
        <taxon>Erythrobacteraceae</taxon>
        <taxon>Tsuneonella</taxon>
    </lineage>
</organism>
<keyword evidence="4" id="KW-1185">Reference proteome</keyword>
<evidence type="ECO:0000256" key="1">
    <source>
        <dbReference type="ARBA" id="ARBA00022801"/>
    </source>
</evidence>
<dbReference type="Proteomes" id="UP001142648">
    <property type="component" value="Unassembled WGS sequence"/>
</dbReference>
<evidence type="ECO:0000313" key="3">
    <source>
        <dbReference type="EMBL" id="MCT2557600.1"/>
    </source>
</evidence>
<dbReference type="GO" id="GO:0042781">
    <property type="term" value="F:3'-tRNA processing endoribonuclease activity"/>
    <property type="evidence" value="ECO:0007669"/>
    <property type="project" value="TreeGrafter"/>
</dbReference>
<comment type="caution">
    <text evidence="3">The sequence shown here is derived from an EMBL/GenBank/DDBJ whole genome shotgun (WGS) entry which is preliminary data.</text>
</comment>
<dbReference type="Gene3D" id="3.60.15.10">
    <property type="entry name" value="Ribonuclease Z/Hydroxyacylglutathione hydrolase-like"/>
    <property type="match status" value="1"/>
</dbReference>
<dbReference type="PANTHER" id="PTHR46018:SF2">
    <property type="entry name" value="ZINC PHOSPHODIESTERASE ELAC PROTEIN 1"/>
    <property type="match status" value="1"/>
</dbReference>
<dbReference type="PANTHER" id="PTHR46018">
    <property type="entry name" value="ZINC PHOSPHODIESTERASE ELAC PROTEIN 1"/>
    <property type="match status" value="1"/>
</dbReference>
<dbReference type="SMART" id="SM00849">
    <property type="entry name" value="Lactamase_B"/>
    <property type="match status" value="1"/>
</dbReference>
<evidence type="ECO:0000259" key="2">
    <source>
        <dbReference type="SMART" id="SM00849"/>
    </source>
</evidence>
<dbReference type="SUPFAM" id="SSF56281">
    <property type="entry name" value="Metallo-hydrolase/oxidoreductase"/>
    <property type="match status" value="1"/>
</dbReference>
<dbReference type="Pfam" id="PF12706">
    <property type="entry name" value="Lactamase_B_2"/>
    <property type="match status" value="1"/>
</dbReference>
<keyword evidence="1" id="KW-0378">Hydrolase</keyword>
<dbReference type="RefSeq" id="WP_259960785.1">
    <property type="nucleotide sequence ID" value="NZ_JAOAMV010000001.1"/>
</dbReference>
<name>A0A9X2VYF7_9SPHN</name>
<dbReference type="CDD" id="cd07719">
    <property type="entry name" value="arylsulfatase_AtsA-like_MBL-fold"/>
    <property type="match status" value="1"/>
</dbReference>
<evidence type="ECO:0000313" key="4">
    <source>
        <dbReference type="Proteomes" id="UP001142648"/>
    </source>
</evidence>
<dbReference type="InterPro" id="IPR036866">
    <property type="entry name" value="RibonucZ/Hydroxyglut_hydro"/>
</dbReference>
<gene>
    <name evidence="3" type="ORF">N0B51_01255</name>
</gene>